<dbReference type="AlphaFoldDB" id="A0A545SN21"/>
<evidence type="ECO:0000313" key="2">
    <source>
        <dbReference type="EMBL" id="TQV66365.1"/>
    </source>
</evidence>
<gene>
    <name evidence="2" type="ORF">FIL88_13460</name>
</gene>
<dbReference type="EMBL" id="VICH01000010">
    <property type="protein sequence ID" value="TQV66365.1"/>
    <property type="molecule type" value="Genomic_DNA"/>
</dbReference>
<keyword evidence="3" id="KW-1185">Reference proteome</keyword>
<reference evidence="2 3" key="1">
    <citation type="submission" date="2019-06" db="EMBL/GenBank/DDBJ databases">
        <title>A novel species of marine bacteria.</title>
        <authorList>
            <person name="Wang Y."/>
        </authorList>
    </citation>
    <scope>NUCLEOTIDE SEQUENCE [LARGE SCALE GENOMIC DNA]</scope>
    <source>
        <strain evidence="2 3">MA1-10</strain>
    </source>
</reference>
<dbReference type="RefSeq" id="WP_185960946.1">
    <property type="nucleotide sequence ID" value="NZ_ML660024.1"/>
</dbReference>
<name>A0A545SN21_9RHOB</name>
<evidence type="ECO:0000256" key="1">
    <source>
        <dbReference type="SAM" id="SignalP"/>
    </source>
</evidence>
<sequence>MVVRALFFCFFAVISAGSMSFAGAWPREQGQVFLSVTAVQDTDSLQDYPRGMAYVEYGLRHNITLAGKITYDFAMLELTEYALSARWHFPENDQPLRKALSLTLAGPEDDLRIEPAVHLGRGFDTAFGSGWADLELFASVSTDGRPTDYGGYGVLGVKPHDRLMAMLGVDVMVTPDETVVKAIPSVAWELREHRHLTAQYTKGLHGNNESELGLGLWLQF</sequence>
<dbReference type="Proteomes" id="UP000315816">
    <property type="component" value="Unassembled WGS sequence"/>
</dbReference>
<feature type="chain" id="PRO_5021699133" evidence="1">
    <location>
        <begin position="25"/>
        <end position="220"/>
    </location>
</feature>
<organism evidence="2 3">
    <name type="scientific">Aliiroseovarius halocynthiae</name>
    <dbReference type="NCBI Taxonomy" id="985055"/>
    <lineage>
        <taxon>Bacteria</taxon>
        <taxon>Pseudomonadati</taxon>
        <taxon>Pseudomonadota</taxon>
        <taxon>Alphaproteobacteria</taxon>
        <taxon>Rhodobacterales</taxon>
        <taxon>Paracoccaceae</taxon>
        <taxon>Aliiroseovarius</taxon>
    </lineage>
</organism>
<protein>
    <submittedName>
        <fullName evidence="2">Uncharacterized protein</fullName>
    </submittedName>
</protein>
<comment type="caution">
    <text evidence="2">The sequence shown here is derived from an EMBL/GenBank/DDBJ whole genome shotgun (WGS) entry which is preliminary data.</text>
</comment>
<accession>A0A545SN21</accession>
<evidence type="ECO:0000313" key="3">
    <source>
        <dbReference type="Proteomes" id="UP000315816"/>
    </source>
</evidence>
<feature type="signal peptide" evidence="1">
    <location>
        <begin position="1"/>
        <end position="24"/>
    </location>
</feature>
<keyword evidence="1" id="KW-0732">Signal</keyword>
<proteinExistence type="predicted"/>